<dbReference type="Pfam" id="PF10806">
    <property type="entry name" value="SAM35"/>
    <property type="match status" value="1"/>
</dbReference>
<dbReference type="PhylomeDB" id="H0GVT1"/>
<protein>
    <submittedName>
        <fullName evidence="1">Sam35p</fullName>
    </submittedName>
</protein>
<dbReference type="AlphaFoldDB" id="H0GVT1"/>
<evidence type="ECO:0000313" key="2">
    <source>
        <dbReference type="Proteomes" id="UP000009009"/>
    </source>
</evidence>
<reference evidence="1 2" key="1">
    <citation type="journal article" date="2012" name="FEMS Yeast Res.">
        <title>The genome sequence of the wine yeast VIN7 reveals an allotriploid hybrid genome with Saccharomyces cerevisiae and Saccharomyces kudriavzevii origins.</title>
        <authorList>
            <person name="Borneman A.R."/>
            <person name="Desany B.A."/>
            <person name="Riches D."/>
            <person name="Affourtit J.P."/>
            <person name="Forgan A.H."/>
            <person name="Pretorius I.S."/>
            <person name="Egholm M."/>
            <person name="Chambers P.J."/>
        </authorList>
    </citation>
    <scope>NUCLEOTIDE SEQUENCE [LARGE SCALE GENOMIC DNA]</scope>
    <source>
        <strain evidence="1 2">VIN7</strain>
    </source>
</reference>
<name>H0GVT1_SACCK</name>
<gene>
    <name evidence="1" type="ORF">VIN7_7548</name>
</gene>
<dbReference type="EMBL" id="AGVY01000243">
    <property type="protein sequence ID" value="EHN02074.1"/>
    <property type="molecule type" value="Genomic_DNA"/>
</dbReference>
<accession>H0GVT1</accession>
<evidence type="ECO:0000313" key="1">
    <source>
        <dbReference type="EMBL" id="EHN02074.1"/>
    </source>
</evidence>
<comment type="caution">
    <text evidence="1">The sequence shown here is derived from an EMBL/GenBank/DDBJ whole genome shotgun (WGS) entry which is preliminary data.</text>
</comment>
<sequence length="346" mass="39758">MTTRLASHKAKVRLLCAMVSLFSVPMPVKRMFDAFPVQVYPAQADKDKTVTFEVQRRSYAFAKRSDEDLEFTVEDKYTLGVYNVFSEATTGAVLATDPWCLCVELALCQKNGLRLPTQSQERGTSHYCSHELTVLSRLCNPDETLPILVEGYKKRIVRSTNVINETMRSRLLDDSEQLMYHTLLDTVLYDCWITQILFCTSNAQFMELYSSQRINDSISTPLDLENSLLNKLSANSLKMSLLQRNKFHLRHREIVKGMHAIYHNRHNTINEKKTLNVLFENSKRVLSDLNGCLRSTDQPTPLNLKIASYILCIINVKEPIKLKTFVESECKELVSFAQRILNNFVQ</sequence>
<dbReference type="OrthoDB" id="198787at2759"/>
<proteinExistence type="predicted"/>
<dbReference type="HOGENOM" id="CLU_073166_0_0_1"/>
<dbReference type="InterPro" id="IPR021211">
    <property type="entry name" value="SAM35"/>
</dbReference>
<keyword evidence="2" id="KW-1185">Reference proteome</keyword>
<dbReference type="Proteomes" id="UP000009009">
    <property type="component" value="Unassembled WGS sequence"/>
</dbReference>
<organism evidence="1 2">
    <name type="scientific">Saccharomyces cerevisiae x Saccharomyces kudriavzevii (strain VIN7)</name>
    <name type="common">Yeast</name>
    <dbReference type="NCBI Taxonomy" id="1095631"/>
    <lineage>
        <taxon>Eukaryota</taxon>
        <taxon>Fungi</taxon>
        <taxon>Dikarya</taxon>
        <taxon>Ascomycota</taxon>
        <taxon>Saccharomycotina</taxon>
        <taxon>Saccharomycetes</taxon>
        <taxon>Saccharomycetales</taxon>
        <taxon>Saccharomycetaceae</taxon>
        <taxon>Saccharomyces</taxon>
    </lineage>
</organism>